<reference evidence="1 2" key="1">
    <citation type="journal article" date="2023" name="Commun. Biol.">
        <title>Genome analysis of Parmales, the sister group of diatoms, reveals the evolutionary specialization of diatoms from phago-mixotrophs to photoautotrophs.</title>
        <authorList>
            <person name="Ban H."/>
            <person name="Sato S."/>
            <person name="Yoshikawa S."/>
            <person name="Yamada K."/>
            <person name="Nakamura Y."/>
            <person name="Ichinomiya M."/>
            <person name="Sato N."/>
            <person name="Blanc-Mathieu R."/>
            <person name="Endo H."/>
            <person name="Kuwata A."/>
            <person name="Ogata H."/>
        </authorList>
    </citation>
    <scope>NUCLEOTIDE SEQUENCE [LARGE SCALE GENOMIC DNA]</scope>
</reference>
<sequence>MRIEGEDRREYLRLVMGDMSDEEQRGLRGAVEDMFRAAEGSAGEGEGAGVAELAGELAAVYEDVDEELLRRQGGGDLLEQAAEILYLL</sequence>
<dbReference type="EMBL" id="BRYB01002199">
    <property type="protein sequence ID" value="GMI41070.1"/>
    <property type="molecule type" value="Genomic_DNA"/>
</dbReference>
<dbReference type="Proteomes" id="UP001165060">
    <property type="component" value="Unassembled WGS sequence"/>
</dbReference>
<accession>A0ABQ6N514</accession>
<evidence type="ECO:0000313" key="1">
    <source>
        <dbReference type="EMBL" id="GMI41070.1"/>
    </source>
</evidence>
<keyword evidence="2" id="KW-1185">Reference proteome</keyword>
<organism evidence="1 2">
    <name type="scientific">Tetraparma gracilis</name>
    <dbReference type="NCBI Taxonomy" id="2962635"/>
    <lineage>
        <taxon>Eukaryota</taxon>
        <taxon>Sar</taxon>
        <taxon>Stramenopiles</taxon>
        <taxon>Ochrophyta</taxon>
        <taxon>Bolidophyceae</taxon>
        <taxon>Parmales</taxon>
        <taxon>Triparmaceae</taxon>
        <taxon>Tetraparma</taxon>
    </lineage>
</organism>
<proteinExistence type="predicted"/>
<name>A0ABQ6N514_9STRA</name>
<evidence type="ECO:0000313" key="2">
    <source>
        <dbReference type="Proteomes" id="UP001165060"/>
    </source>
</evidence>
<comment type="caution">
    <text evidence="1">The sequence shown here is derived from an EMBL/GenBank/DDBJ whole genome shotgun (WGS) entry which is preliminary data.</text>
</comment>
<protein>
    <submittedName>
        <fullName evidence="1">Uncharacterized protein</fullName>
    </submittedName>
</protein>
<gene>
    <name evidence="1" type="ORF">TeGR_g3738</name>
</gene>